<dbReference type="GO" id="GO:0042162">
    <property type="term" value="F:telomeric DNA binding"/>
    <property type="evidence" value="ECO:0000318"/>
    <property type="project" value="GO_Central"/>
</dbReference>
<dbReference type="STRING" id="3983.A0A251LIP9"/>
<dbReference type="OrthoDB" id="69928at2759"/>
<dbReference type="GO" id="GO:0005697">
    <property type="term" value="C:telomerase holoenzyme complex"/>
    <property type="evidence" value="ECO:0000318"/>
    <property type="project" value="GO_Central"/>
</dbReference>
<dbReference type="GO" id="GO:0000184">
    <property type="term" value="P:nuclear-transcribed mRNA catabolic process, nonsense-mediated decay"/>
    <property type="evidence" value="ECO:0000318"/>
    <property type="project" value="GO_Central"/>
</dbReference>
<dbReference type="Proteomes" id="UP000091857">
    <property type="component" value="Chromosome 2"/>
</dbReference>
<dbReference type="InterPro" id="IPR011990">
    <property type="entry name" value="TPR-like_helical_dom_sf"/>
</dbReference>
<gene>
    <name evidence="4" type="ORF">MANES_02G139200</name>
</gene>
<feature type="domain" description="Telomerase activating protein Est1-like N-terminal" evidence="3">
    <location>
        <begin position="70"/>
        <end position="193"/>
    </location>
</feature>
<evidence type="ECO:0000313" key="5">
    <source>
        <dbReference type="Proteomes" id="UP000091857"/>
    </source>
</evidence>
<protein>
    <recommendedName>
        <fullName evidence="6">DNA/RNA-binding domain-containing protein</fullName>
    </recommendedName>
</protein>
<dbReference type="InterPro" id="IPR045153">
    <property type="entry name" value="Est1/Ebs1-like"/>
</dbReference>
<dbReference type="Gramene" id="Manes.02G139200.4.v8.1">
    <property type="protein sequence ID" value="Manes.02G139200.4.v8.1.CDS"/>
    <property type="gene ID" value="Manes.02G139200.v8.1"/>
</dbReference>
<dbReference type="Pfam" id="PF10373">
    <property type="entry name" value="EST1_DNA_bind"/>
    <property type="match status" value="1"/>
</dbReference>
<reference evidence="4 5" key="1">
    <citation type="submission" date="2016-02" db="EMBL/GenBank/DDBJ databases">
        <title>WGS assembly of Manihot esculenta.</title>
        <authorList>
            <person name="Bredeson J.V."/>
            <person name="Prochnik S.E."/>
            <person name="Lyons J.B."/>
            <person name="Schmutz J."/>
            <person name="Grimwood J."/>
            <person name="Vrebalov J."/>
            <person name="Bart R.S."/>
            <person name="Amuge T."/>
            <person name="Ferguson M.E."/>
            <person name="Green R."/>
            <person name="Putnam N."/>
            <person name="Stites J."/>
            <person name="Rounsley S."/>
            <person name="Rokhsar D.S."/>
        </authorList>
    </citation>
    <scope>NUCLEOTIDE SEQUENCE [LARGE SCALE GENOMIC DNA]</scope>
    <source>
        <strain evidence="5">cv. AM560-2</strain>
        <tissue evidence="4">Leaf</tissue>
    </source>
</reference>
<name>A0A251LIP9_MANES</name>
<dbReference type="InterPro" id="IPR019458">
    <property type="entry name" value="Est1-like_N"/>
</dbReference>
<dbReference type="Gene3D" id="1.25.40.10">
    <property type="entry name" value="Tetratricopeptide repeat domain"/>
    <property type="match status" value="1"/>
</dbReference>
<dbReference type="Gramene" id="Manes.02G139200.3.v8.1">
    <property type="protein sequence ID" value="Manes.02G139200.3.v8.1.CDS"/>
    <property type="gene ID" value="Manes.02G139200.v8.1"/>
</dbReference>
<dbReference type="AlphaFoldDB" id="A0A251LIP9"/>
<keyword evidence="1" id="KW-0677">Repeat</keyword>
<organism evidence="4 5">
    <name type="scientific">Manihot esculenta</name>
    <name type="common">Cassava</name>
    <name type="synonym">Jatropha manihot</name>
    <dbReference type="NCBI Taxonomy" id="3983"/>
    <lineage>
        <taxon>Eukaryota</taxon>
        <taxon>Viridiplantae</taxon>
        <taxon>Streptophyta</taxon>
        <taxon>Embryophyta</taxon>
        <taxon>Tracheophyta</taxon>
        <taxon>Spermatophyta</taxon>
        <taxon>Magnoliopsida</taxon>
        <taxon>eudicotyledons</taxon>
        <taxon>Gunneridae</taxon>
        <taxon>Pentapetalae</taxon>
        <taxon>rosids</taxon>
        <taxon>fabids</taxon>
        <taxon>Malpighiales</taxon>
        <taxon>Euphorbiaceae</taxon>
        <taxon>Crotonoideae</taxon>
        <taxon>Manihoteae</taxon>
        <taxon>Manihot</taxon>
    </lineage>
</organism>
<accession>A0A251LIP9</accession>
<dbReference type="PANTHER" id="PTHR15696:SF35">
    <property type="entry name" value="NONSENSE-MEDIATED MRNA DECAY FACTOR SMG7"/>
    <property type="match status" value="1"/>
</dbReference>
<dbReference type="SUPFAM" id="SSF48452">
    <property type="entry name" value="TPR-like"/>
    <property type="match status" value="1"/>
</dbReference>
<evidence type="ECO:0000256" key="1">
    <source>
        <dbReference type="ARBA" id="ARBA00022737"/>
    </source>
</evidence>
<evidence type="ECO:0008006" key="6">
    <source>
        <dbReference type="Google" id="ProtNLM"/>
    </source>
</evidence>
<evidence type="ECO:0000313" key="4">
    <source>
        <dbReference type="EMBL" id="OAY57972.1"/>
    </source>
</evidence>
<dbReference type="PANTHER" id="PTHR15696">
    <property type="entry name" value="SMG-7 SUPPRESSOR WITH MORPHOLOGICAL EFFECT ON GENITALIA PROTEIN 7"/>
    <property type="match status" value="1"/>
</dbReference>
<dbReference type="InterPro" id="IPR018834">
    <property type="entry name" value="DNA/RNA-bd_Est1-type"/>
</dbReference>
<evidence type="ECO:0000259" key="3">
    <source>
        <dbReference type="Pfam" id="PF10374"/>
    </source>
</evidence>
<dbReference type="EMBL" id="CM004388">
    <property type="protein sequence ID" value="OAY57971.1"/>
    <property type="molecule type" value="Genomic_DNA"/>
</dbReference>
<feature type="domain" description="DNA/RNA-binding" evidence="2">
    <location>
        <begin position="206"/>
        <end position="540"/>
    </location>
</feature>
<proteinExistence type="predicted"/>
<sequence length="978" mass="109220">MMIVQMDKMSAPSSRERAQRLYEKNIELENKRRKSAQARIPSDPNAWQQMRENYEAIVLEDHGFSEQHNIEYALWQLHYRRIEELRAHFSAALANGGSNTSQGVKVPTRPDRITKIRLQFKTFLSEATGFYHDLILKIRAKYGLPLGYFSEDSDNRVVLEKDAKKSSDMKKGLISCHRSLIYLGDLARYKGLYGEGDSKTREYAAASSYYLQAASLWPSSGNPHHQLAILASYSGDELVAVYHYFRSLAVDNPFTTARDNLIVAFEKNRQIYTQLLGDSKGSVVKDSSVRLTSKGRGKGESKPAVKDTNLEANVVNDGTSNIREIHKSFCIRFVRLNGILFTRTSLETFATVLSLVSGDFCDLLSRGPEEQLNFGADVVENAIFIVRLISILIFTVHNVRREAEGQTYAEIVQRAVLLQNALTAVFELMGHILERFVQLHDPSASYLLPGILVFVEWLACCPDVASGSDADEKQSTVRLKFWNHCTSFLNKILSFWSMSLDDNEDDTCFKNMSHYEEGETGNRLALWEDFELRGFLPLLPAQSILDFSRKHSFGSEGSKEKIARVKRILAAGKALANIARIDQKTIFYDPRMKKFVIGVEPQISDVSMLAFDSGLPKTNDLVQEIQPQKVINVGVLPPNAQPFIEGDEEDEVIVFRPAATEKRNGLSPKWAPYDSLKQNPDVSADLKFYGGAVSSPLDMLQHSAFDAGSQISASSGISASQHLQPIQPPASKWLMEEAASLANSLNAVRFMENGHVTEHDLLKDLGIGHPATHSLPLQQPVNVNASFFYNQTKVPEAVIPSKVDVIAENLAVKTSAALPAGLKKTPVSRPVRHLGPPPGFNHVPLKQVNEHVSGADLMSENSLTDDYSWLDGYQLPSSTKGSVLNNMSTITSEAMPQYINSSNGLSGTASFPFPGKQVSSLQFQTEKQKGWQNYQAFEHLRLQQEQQLQQQLLNGNQQFTPMSEQYHGKSIWSGRYIV</sequence>
<dbReference type="EMBL" id="CM004388">
    <property type="protein sequence ID" value="OAY57972.1"/>
    <property type="molecule type" value="Genomic_DNA"/>
</dbReference>
<dbReference type="GO" id="GO:0070034">
    <property type="term" value="F:telomerase RNA binding"/>
    <property type="evidence" value="ECO:0000318"/>
    <property type="project" value="GO_Central"/>
</dbReference>
<dbReference type="FunFam" id="1.25.40.10:FF:000225">
    <property type="entry name" value="Protein SMG7"/>
    <property type="match status" value="1"/>
</dbReference>
<dbReference type="Pfam" id="PF10374">
    <property type="entry name" value="EST1"/>
    <property type="match status" value="1"/>
</dbReference>
<evidence type="ECO:0000259" key="2">
    <source>
        <dbReference type="Pfam" id="PF10373"/>
    </source>
</evidence>
<keyword evidence="5" id="KW-1185">Reference proteome</keyword>